<feature type="transmembrane region" description="Helical" evidence="1">
    <location>
        <begin position="46"/>
        <end position="65"/>
    </location>
</feature>
<evidence type="ECO:0000313" key="3">
    <source>
        <dbReference type="EMBL" id="MFD2726845.1"/>
    </source>
</evidence>
<dbReference type="RefSeq" id="WP_380292173.1">
    <property type="nucleotide sequence ID" value="NZ_JBHULY010000026.1"/>
</dbReference>
<keyword evidence="1" id="KW-0812">Transmembrane</keyword>
<dbReference type="Pfam" id="PF02517">
    <property type="entry name" value="Rce1-like"/>
    <property type="match status" value="1"/>
</dbReference>
<accession>A0ABW5TEC2</accession>
<dbReference type="GO" id="GO:0016787">
    <property type="term" value="F:hydrolase activity"/>
    <property type="evidence" value="ECO:0007669"/>
    <property type="project" value="UniProtKB-KW"/>
</dbReference>
<keyword evidence="1" id="KW-0472">Membrane</keyword>
<keyword evidence="3" id="KW-0378">Hydrolase</keyword>
<keyword evidence="4" id="KW-1185">Reference proteome</keyword>
<feature type="transmembrane region" description="Helical" evidence="1">
    <location>
        <begin position="119"/>
        <end position="136"/>
    </location>
</feature>
<dbReference type="Proteomes" id="UP001597476">
    <property type="component" value="Unassembled WGS sequence"/>
</dbReference>
<keyword evidence="1" id="KW-1133">Transmembrane helix</keyword>
<dbReference type="InterPro" id="IPR003675">
    <property type="entry name" value="Rce1/LyrA-like_dom"/>
</dbReference>
<feature type="domain" description="CAAX prenyl protease 2/Lysostaphin resistance protein A-like" evidence="2">
    <location>
        <begin position="120"/>
        <end position="205"/>
    </location>
</feature>
<protein>
    <submittedName>
        <fullName evidence="3">CPBP family intramembrane glutamic endopeptidase</fullName>
        <ecNumber evidence="3">3.4.-.-</ecNumber>
    </submittedName>
</protein>
<feature type="transmembrane region" description="Helical" evidence="1">
    <location>
        <begin position="172"/>
        <end position="189"/>
    </location>
</feature>
<name>A0ABW5TEC2_9FLAO</name>
<feature type="transmembrane region" description="Helical" evidence="1">
    <location>
        <begin position="77"/>
        <end position="98"/>
    </location>
</feature>
<evidence type="ECO:0000256" key="1">
    <source>
        <dbReference type="SAM" id="Phobius"/>
    </source>
</evidence>
<gene>
    <name evidence="3" type="ORF">ACFSR8_11525</name>
</gene>
<feature type="transmembrane region" description="Helical" evidence="1">
    <location>
        <begin position="142"/>
        <end position="165"/>
    </location>
</feature>
<dbReference type="EC" id="3.4.-.-" evidence="3"/>
<evidence type="ECO:0000313" key="4">
    <source>
        <dbReference type="Proteomes" id="UP001597476"/>
    </source>
</evidence>
<organism evidence="3 4">
    <name type="scientific">Hyunsoonleella rubra</name>
    <dbReference type="NCBI Taxonomy" id="1737062"/>
    <lineage>
        <taxon>Bacteria</taxon>
        <taxon>Pseudomonadati</taxon>
        <taxon>Bacteroidota</taxon>
        <taxon>Flavobacteriia</taxon>
        <taxon>Flavobacteriales</taxon>
        <taxon>Flavobacteriaceae</taxon>
    </lineage>
</organism>
<proteinExistence type="predicted"/>
<comment type="caution">
    <text evidence="3">The sequence shown here is derived from an EMBL/GenBank/DDBJ whole genome shotgun (WGS) entry which is preliminary data.</text>
</comment>
<reference evidence="4" key="1">
    <citation type="journal article" date="2019" name="Int. J. Syst. Evol. Microbiol.">
        <title>The Global Catalogue of Microorganisms (GCM) 10K type strain sequencing project: providing services to taxonomists for standard genome sequencing and annotation.</title>
        <authorList>
            <consortium name="The Broad Institute Genomics Platform"/>
            <consortium name="The Broad Institute Genome Sequencing Center for Infectious Disease"/>
            <person name="Wu L."/>
            <person name="Ma J."/>
        </authorList>
    </citation>
    <scope>NUCLEOTIDE SEQUENCE [LARGE SCALE GENOMIC DNA]</scope>
    <source>
        <strain evidence="4">KCTC 42398</strain>
    </source>
</reference>
<sequence>MISVQNIWVFISVAFLTYFLLSWVYKRLEIVNLENALVVRNGIRLLNLKHSLGIVLFGVLFYMLMPDLRYLITTIEIPRLQILLPFIAVLGLCAWISWTSANRTNHFSESESYHNKSEAWAYFSIRFTFLFCYEFFFRGVLLFALLETFDLAFAIACCTLAYLIIHLFDSKKEIIGTIPFGIVLCLLAYETQTVWYVFILHLTLSAVYEISIFYHQTLKT</sequence>
<feature type="transmembrane region" description="Helical" evidence="1">
    <location>
        <begin position="6"/>
        <end position="25"/>
    </location>
</feature>
<dbReference type="EMBL" id="JBHULY010000026">
    <property type="protein sequence ID" value="MFD2726845.1"/>
    <property type="molecule type" value="Genomic_DNA"/>
</dbReference>
<evidence type="ECO:0000259" key="2">
    <source>
        <dbReference type="Pfam" id="PF02517"/>
    </source>
</evidence>